<dbReference type="CDD" id="cd17321">
    <property type="entry name" value="MFS_MMR_MDR_like"/>
    <property type="match status" value="1"/>
</dbReference>
<accession>A0A1C6TDF2</accession>
<reference evidence="11" key="1">
    <citation type="submission" date="2016-06" db="EMBL/GenBank/DDBJ databases">
        <authorList>
            <person name="Varghese N."/>
            <person name="Submissions Spin"/>
        </authorList>
    </citation>
    <scope>NUCLEOTIDE SEQUENCE [LARGE SCALE GENOMIC DNA]</scope>
    <source>
        <strain evidence="11">DSM 43817</strain>
    </source>
</reference>
<dbReference type="InterPro" id="IPR020846">
    <property type="entry name" value="MFS_dom"/>
</dbReference>
<evidence type="ECO:0000313" key="11">
    <source>
        <dbReference type="Proteomes" id="UP000198959"/>
    </source>
</evidence>
<name>A0A1C6TDF2_9ACTN</name>
<feature type="transmembrane region" description="Helical" evidence="8">
    <location>
        <begin position="172"/>
        <end position="192"/>
    </location>
</feature>
<organism evidence="10 11">
    <name type="scientific">Micromonospora pallida</name>
    <dbReference type="NCBI Taxonomy" id="145854"/>
    <lineage>
        <taxon>Bacteria</taxon>
        <taxon>Bacillati</taxon>
        <taxon>Actinomycetota</taxon>
        <taxon>Actinomycetes</taxon>
        <taxon>Micromonosporales</taxon>
        <taxon>Micromonosporaceae</taxon>
        <taxon>Micromonospora</taxon>
    </lineage>
</organism>
<gene>
    <name evidence="10" type="ORF">GA0074692_5490</name>
</gene>
<evidence type="ECO:0000256" key="4">
    <source>
        <dbReference type="ARBA" id="ARBA00022692"/>
    </source>
</evidence>
<feature type="transmembrane region" description="Helical" evidence="8">
    <location>
        <begin position="61"/>
        <end position="78"/>
    </location>
</feature>
<evidence type="ECO:0000256" key="6">
    <source>
        <dbReference type="ARBA" id="ARBA00023136"/>
    </source>
</evidence>
<dbReference type="GO" id="GO:0005886">
    <property type="term" value="C:plasma membrane"/>
    <property type="evidence" value="ECO:0007669"/>
    <property type="project" value="UniProtKB-SubCell"/>
</dbReference>
<evidence type="ECO:0000256" key="7">
    <source>
        <dbReference type="SAM" id="MobiDB-lite"/>
    </source>
</evidence>
<keyword evidence="4 8" id="KW-0812">Transmembrane</keyword>
<feature type="transmembrane region" description="Helical" evidence="8">
    <location>
        <begin position="346"/>
        <end position="367"/>
    </location>
</feature>
<dbReference type="PANTHER" id="PTHR42718">
    <property type="entry name" value="MAJOR FACILITATOR SUPERFAMILY MULTIDRUG TRANSPORTER MFSC"/>
    <property type="match status" value="1"/>
</dbReference>
<evidence type="ECO:0000256" key="2">
    <source>
        <dbReference type="ARBA" id="ARBA00022448"/>
    </source>
</evidence>
<feature type="transmembrane region" description="Helical" evidence="8">
    <location>
        <begin position="20"/>
        <end position="41"/>
    </location>
</feature>
<keyword evidence="2" id="KW-0813">Transport</keyword>
<feature type="domain" description="Major facilitator superfamily (MFS) profile" evidence="9">
    <location>
        <begin position="19"/>
        <end position="476"/>
    </location>
</feature>
<keyword evidence="5 8" id="KW-1133">Transmembrane helix</keyword>
<dbReference type="Pfam" id="PF07690">
    <property type="entry name" value="MFS_1"/>
    <property type="match status" value="1"/>
</dbReference>
<dbReference type="InterPro" id="IPR011701">
    <property type="entry name" value="MFS"/>
</dbReference>
<evidence type="ECO:0000256" key="3">
    <source>
        <dbReference type="ARBA" id="ARBA00022475"/>
    </source>
</evidence>
<feature type="transmembrane region" description="Helical" evidence="8">
    <location>
        <begin position="143"/>
        <end position="166"/>
    </location>
</feature>
<evidence type="ECO:0000259" key="9">
    <source>
        <dbReference type="PROSITE" id="PS50850"/>
    </source>
</evidence>
<dbReference type="SUPFAM" id="SSF103473">
    <property type="entry name" value="MFS general substrate transporter"/>
    <property type="match status" value="1"/>
</dbReference>
<dbReference type="Gene3D" id="1.20.1250.20">
    <property type="entry name" value="MFS general substrate transporter like domains"/>
    <property type="match status" value="1"/>
</dbReference>
<dbReference type="Gene3D" id="1.20.1720.10">
    <property type="entry name" value="Multidrug resistance protein D"/>
    <property type="match status" value="1"/>
</dbReference>
<feature type="transmembrane region" description="Helical" evidence="8">
    <location>
        <begin position="283"/>
        <end position="305"/>
    </location>
</feature>
<dbReference type="GO" id="GO:0022857">
    <property type="term" value="F:transmembrane transporter activity"/>
    <property type="evidence" value="ECO:0007669"/>
    <property type="project" value="InterPro"/>
</dbReference>
<feature type="transmembrane region" description="Helical" evidence="8">
    <location>
        <begin position="213"/>
        <end position="233"/>
    </location>
</feature>
<keyword evidence="6 8" id="KW-0472">Membrane</keyword>
<feature type="transmembrane region" description="Helical" evidence="8">
    <location>
        <begin position="416"/>
        <end position="433"/>
    </location>
</feature>
<evidence type="ECO:0000313" key="10">
    <source>
        <dbReference type="EMBL" id="SCL39801.1"/>
    </source>
</evidence>
<feature type="transmembrane region" description="Helical" evidence="8">
    <location>
        <begin position="239"/>
        <end position="262"/>
    </location>
</feature>
<dbReference type="PROSITE" id="PS50850">
    <property type="entry name" value="MFS"/>
    <property type="match status" value="1"/>
</dbReference>
<protein>
    <submittedName>
        <fullName evidence="10">Drug resistance transporter, EmrB/QacA subfamily</fullName>
    </submittedName>
</protein>
<feature type="transmembrane region" description="Helical" evidence="8">
    <location>
        <begin position="379"/>
        <end position="404"/>
    </location>
</feature>
<dbReference type="STRING" id="145854.GA0074692_5490"/>
<dbReference type="EMBL" id="FMHW01000002">
    <property type="protein sequence ID" value="SCL39801.1"/>
    <property type="molecule type" value="Genomic_DNA"/>
</dbReference>
<dbReference type="NCBIfam" id="TIGR00711">
    <property type="entry name" value="efflux_EmrB"/>
    <property type="match status" value="1"/>
</dbReference>
<feature type="transmembrane region" description="Helical" evidence="8">
    <location>
        <begin position="110"/>
        <end position="131"/>
    </location>
</feature>
<proteinExistence type="predicted"/>
<dbReference type="InterPro" id="IPR004638">
    <property type="entry name" value="EmrB-like"/>
</dbReference>
<dbReference type="AlphaFoldDB" id="A0A1C6TDF2"/>
<feature type="region of interest" description="Disordered" evidence="7">
    <location>
        <begin position="480"/>
        <end position="521"/>
    </location>
</feature>
<feature type="transmembrane region" description="Helical" evidence="8">
    <location>
        <begin position="85"/>
        <end position="104"/>
    </location>
</feature>
<evidence type="ECO:0000256" key="8">
    <source>
        <dbReference type="SAM" id="Phobius"/>
    </source>
</evidence>
<sequence length="521" mass="53031">METMTTAPLRIGTAAGRGTLLAAILASGMVFLDATVVNVALPRLGADLGATVADLQWTINGYALMLAAFVLLGGALGDRFGRRRVFLFGVLWFTLASVLCGLAQGTGWLIAARILQGAGGALLTPGSLSVLQASFHPDDRGRAIGTWAGLSGVSTALGPFVGGWLIDALSWRWIFFVNLLLAVPLVLAALRWMPESRDEDVSRRGVPGHRRRFDVLGALLGALGLAGITYALIDAPVRGATALPVLGAALVGVAAAGTFVLVERRRGDGAMLPPTLFRSRPFTVLNVFTVAVYAALGGFTFFLAVHLQNVVGWSAFQTGLATLPFTLLLLVGSARAGALAARIGPRWPLAVGPVLAAAGLLVLRGVGPGASYWTDVLPGVALFGLGLTLVVAPLTASVLAAVADRFAGVASGFNNAASRVGGLLAVAALPLLVGLSGTGYEQPAELAHAYRGALLWCAGLLLAAALLAGILLTGTPAGKANAAAADKPDAAAGTAAGSPAERKGPPRDGGGPFRQLSGGRD</sequence>
<dbReference type="PANTHER" id="PTHR42718:SF42">
    <property type="entry name" value="EXPORT PROTEIN"/>
    <property type="match status" value="1"/>
</dbReference>
<comment type="subcellular location">
    <subcellularLocation>
        <location evidence="1">Cell membrane</location>
        <topology evidence="1">Multi-pass membrane protein</topology>
    </subcellularLocation>
</comment>
<feature type="transmembrane region" description="Helical" evidence="8">
    <location>
        <begin position="311"/>
        <end position="334"/>
    </location>
</feature>
<dbReference type="Proteomes" id="UP000198959">
    <property type="component" value="Unassembled WGS sequence"/>
</dbReference>
<evidence type="ECO:0000256" key="5">
    <source>
        <dbReference type="ARBA" id="ARBA00022989"/>
    </source>
</evidence>
<keyword evidence="11" id="KW-1185">Reference proteome</keyword>
<keyword evidence="3" id="KW-1003">Cell membrane</keyword>
<evidence type="ECO:0000256" key="1">
    <source>
        <dbReference type="ARBA" id="ARBA00004651"/>
    </source>
</evidence>
<feature type="transmembrane region" description="Helical" evidence="8">
    <location>
        <begin position="453"/>
        <end position="472"/>
    </location>
</feature>
<dbReference type="InterPro" id="IPR036259">
    <property type="entry name" value="MFS_trans_sf"/>
</dbReference>
<feature type="compositionally biased region" description="Low complexity" evidence="7">
    <location>
        <begin position="480"/>
        <end position="497"/>
    </location>
</feature>